<dbReference type="InterPro" id="IPR000595">
    <property type="entry name" value="cNMP-bd_dom"/>
</dbReference>
<organism evidence="2 3">
    <name type="scientific">Pelosinus fermentans JBW45</name>
    <dbReference type="NCBI Taxonomy" id="1192197"/>
    <lineage>
        <taxon>Bacteria</taxon>
        <taxon>Bacillati</taxon>
        <taxon>Bacillota</taxon>
        <taxon>Negativicutes</taxon>
        <taxon>Selenomonadales</taxon>
        <taxon>Sporomusaceae</taxon>
        <taxon>Pelosinus</taxon>
    </lineage>
</organism>
<sequence length="381" mass="43795">MNNDQKTTSNTIVASESPIKIGIAITAEEKREIYHFRYQIYVEEMSKSIEDVDYENELLHDELDEWAFLIYAKIDSKLIATARINIGILAKIPQQIVEILSLNKFSEFNNENIVQKFSYCAKLMVHPLYRSSPALYLLMAKCYELAYQNQVQFAFSLCNLHLVRLYEQMGFHRYTNNFFLGGYGLVVPVVFVVNDTHHLRSVRSPLLRIARKRELVTTQAVEWYYEKFTKHSSIVNSQIITEEELWSIVCKFLHHPPTEAISILHGLSETEAKKFLHSCGSLVQCATGDIITTQSEISYTYDILLSGKLKSLTFHHPIKEYTVSGQHFGANGLTEHNKHTEDIVAVNSVEIFVLSGMAFPRFFHSHPDIAHKITRTLSNLR</sequence>
<accession>I8TSR7</accession>
<dbReference type="InterPro" id="IPR018490">
    <property type="entry name" value="cNMP-bd_dom_sf"/>
</dbReference>
<dbReference type="CDD" id="cd00038">
    <property type="entry name" value="CAP_ED"/>
    <property type="match status" value="1"/>
</dbReference>
<dbReference type="Proteomes" id="UP000005361">
    <property type="component" value="Chromosome"/>
</dbReference>
<reference evidence="3" key="2">
    <citation type="submission" date="2015-02" db="EMBL/GenBank/DDBJ databases">
        <title>Complete Genome Sequence of Pelosinus fermentans JBW45.</title>
        <authorList>
            <person name="De Leon K.B."/>
            <person name="Utturkar S.M."/>
            <person name="Camilleri L.B."/>
            <person name="Arkin A.P."/>
            <person name="Fields M.W."/>
            <person name="Brown S.D."/>
            <person name="Wall J.D."/>
        </authorList>
    </citation>
    <scope>NUCLEOTIDE SEQUENCE [LARGE SCALE GENOMIC DNA]</scope>
    <source>
        <strain evidence="3">JBW45</strain>
    </source>
</reference>
<dbReference type="STRING" id="1192197.JBW_03237"/>
<gene>
    <name evidence="2" type="ORF">JBW_03237</name>
</gene>
<dbReference type="EMBL" id="CP010978">
    <property type="protein sequence ID" value="AJQ28578.1"/>
    <property type="molecule type" value="Genomic_DNA"/>
</dbReference>
<reference evidence="2 3" key="1">
    <citation type="journal article" date="2015" name="Genome Announc.">
        <title>Complete Genome Sequence of Pelosinus fermentans JBW45, a Member of a Remarkably Competitive Group of Negativicutes in the Firmicutes Phylum.</title>
        <authorList>
            <person name="De Leon K.B."/>
            <person name="Utturkar S.M."/>
            <person name="Camilleri L.B."/>
            <person name="Elias D.A."/>
            <person name="Arkin A.P."/>
            <person name="Fields M.W."/>
            <person name="Brown S.D."/>
            <person name="Wall J.D."/>
        </authorList>
    </citation>
    <scope>NUCLEOTIDE SEQUENCE [LARGE SCALE GENOMIC DNA]</scope>
    <source>
        <strain evidence="2 3">JBW45</strain>
    </source>
</reference>
<name>I8TSR7_9FIRM</name>
<dbReference type="SUPFAM" id="SSF55729">
    <property type="entry name" value="Acyl-CoA N-acyltransferases (Nat)"/>
    <property type="match status" value="1"/>
</dbReference>
<proteinExistence type="predicted"/>
<dbReference type="RefSeq" id="WP_007958272.1">
    <property type="nucleotide sequence ID" value="NZ_CP010978.1"/>
</dbReference>
<dbReference type="AlphaFoldDB" id="I8TSR7"/>
<dbReference type="SUPFAM" id="SSF51206">
    <property type="entry name" value="cAMP-binding domain-like"/>
    <property type="match status" value="1"/>
</dbReference>
<dbReference type="KEGG" id="pft:JBW_03237"/>
<dbReference type="HOGENOM" id="CLU_061375_0_0_9"/>
<protein>
    <submittedName>
        <fullName evidence="2">Cyclic nucleotide-binding protein</fullName>
    </submittedName>
</protein>
<feature type="domain" description="Cyclic nucleotide-binding" evidence="1">
    <location>
        <begin position="263"/>
        <end position="380"/>
    </location>
</feature>
<dbReference type="InterPro" id="IPR014710">
    <property type="entry name" value="RmlC-like_jellyroll"/>
</dbReference>
<dbReference type="InterPro" id="IPR016181">
    <property type="entry name" value="Acyl_CoA_acyltransferase"/>
</dbReference>
<evidence type="ECO:0000313" key="2">
    <source>
        <dbReference type="EMBL" id="AJQ28578.1"/>
    </source>
</evidence>
<dbReference type="Pfam" id="PF13444">
    <property type="entry name" value="Acetyltransf_5"/>
    <property type="match status" value="1"/>
</dbReference>
<dbReference type="PROSITE" id="PS50042">
    <property type="entry name" value="CNMP_BINDING_3"/>
    <property type="match status" value="1"/>
</dbReference>
<dbReference type="OrthoDB" id="1673783at2"/>
<dbReference type="Gene3D" id="3.40.630.30">
    <property type="match status" value="1"/>
</dbReference>
<evidence type="ECO:0000313" key="3">
    <source>
        <dbReference type="Proteomes" id="UP000005361"/>
    </source>
</evidence>
<evidence type="ECO:0000259" key="1">
    <source>
        <dbReference type="PROSITE" id="PS50042"/>
    </source>
</evidence>
<dbReference type="Gene3D" id="2.60.120.10">
    <property type="entry name" value="Jelly Rolls"/>
    <property type="match status" value="1"/>
</dbReference>